<evidence type="ECO:0000256" key="1">
    <source>
        <dbReference type="SAM" id="MobiDB-lite"/>
    </source>
</evidence>
<protein>
    <submittedName>
        <fullName evidence="2">DNA gyrase inhibitor YacG</fullName>
    </submittedName>
</protein>
<evidence type="ECO:0000313" key="3">
    <source>
        <dbReference type="Proteomes" id="UP001214854"/>
    </source>
</evidence>
<dbReference type="InterPro" id="IPR005584">
    <property type="entry name" value="DNA_gyrase_inhibitor_YacG"/>
</dbReference>
<dbReference type="RefSeq" id="WP_272748332.1">
    <property type="nucleotide sequence ID" value="NZ_JAQQKX010000008.1"/>
</dbReference>
<evidence type="ECO:0000313" key="2">
    <source>
        <dbReference type="EMBL" id="MDC7683874.1"/>
    </source>
</evidence>
<accession>A0ABT5HV76</accession>
<feature type="region of interest" description="Disordered" evidence="1">
    <location>
        <begin position="54"/>
        <end position="79"/>
    </location>
</feature>
<dbReference type="Gene3D" id="3.30.50.10">
    <property type="entry name" value="Erythroid Transcription Factor GATA-1, subunit A"/>
    <property type="match status" value="1"/>
</dbReference>
<organism evidence="2 3">
    <name type="scientific">Asticcacaulis aquaticus</name>
    <dbReference type="NCBI Taxonomy" id="2984212"/>
    <lineage>
        <taxon>Bacteria</taxon>
        <taxon>Pseudomonadati</taxon>
        <taxon>Pseudomonadota</taxon>
        <taxon>Alphaproteobacteria</taxon>
        <taxon>Caulobacterales</taxon>
        <taxon>Caulobacteraceae</taxon>
        <taxon>Asticcacaulis</taxon>
    </lineage>
</organism>
<dbReference type="EMBL" id="JAQQKX010000008">
    <property type="protein sequence ID" value="MDC7683874.1"/>
    <property type="molecule type" value="Genomic_DNA"/>
</dbReference>
<dbReference type="Proteomes" id="UP001214854">
    <property type="component" value="Unassembled WGS sequence"/>
</dbReference>
<name>A0ABT5HV76_9CAUL</name>
<keyword evidence="3" id="KW-1185">Reference proteome</keyword>
<reference evidence="2 3" key="1">
    <citation type="submission" date="2023-01" db="EMBL/GenBank/DDBJ databases">
        <title>Novel species of the genus Asticcacaulis isolated from rivers.</title>
        <authorList>
            <person name="Lu H."/>
        </authorList>
    </citation>
    <scope>NUCLEOTIDE SEQUENCE [LARGE SCALE GENOMIC DNA]</scope>
    <source>
        <strain evidence="2 3">BYS171W</strain>
    </source>
</reference>
<dbReference type="SUPFAM" id="SSF57716">
    <property type="entry name" value="Glucocorticoid receptor-like (DNA-binding domain)"/>
    <property type="match status" value="1"/>
</dbReference>
<dbReference type="Pfam" id="PF03884">
    <property type="entry name" value="YacG"/>
    <property type="match status" value="1"/>
</dbReference>
<comment type="caution">
    <text evidence="2">The sequence shown here is derived from an EMBL/GenBank/DDBJ whole genome shotgun (WGS) entry which is preliminary data.</text>
</comment>
<proteinExistence type="predicted"/>
<sequence length="79" mass="8456">MTEKSCALCHKPYHLPDPLLPNAAKSYAPFCSKRCADIDTLHWLKGDYVIGGEGNLSTEGGDEGEAAQLSSPFDGEDAD</sequence>
<dbReference type="InterPro" id="IPR013088">
    <property type="entry name" value="Znf_NHR/GATA"/>
</dbReference>
<gene>
    <name evidence="2" type="primary">yacG</name>
    <name evidence="2" type="ORF">PQU92_11340</name>
</gene>